<evidence type="ECO:0000256" key="2">
    <source>
        <dbReference type="ARBA" id="ARBA00008142"/>
    </source>
</evidence>
<keyword evidence="9 13" id="KW-0418">Kinase</keyword>
<dbReference type="PROSITE" id="PS00469">
    <property type="entry name" value="NDPK"/>
    <property type="match status" value="1"/>
</dbReference>
<evidence type="ECO:0000259" key="17">
    <source>
        <dbReference type="SMART" id="SM00562"/>
    </source>
</evidence>
<dbReference type="GO" id="GO:0004550">
    <property type="term" value="F:nucleoside diphosphate kinase activity"/>
    <property type="evidence" value="ECO:0007669"/>
    <property type="project" value="UniProtKB-UniRule"/>
</dbReference>
<comment type="catalytic activity">
    <reaction evidence="13 16">
        <text>a 2'-deoxyribonucleoside 5'-diphosphate + ATP = a 2'-deoxyribonucleoside 5'-triphosphate + ADP</text>
        <dbReference type="Rhea" id="RHEA:44640"/>
        <dbReference type="ChEBI" id="CHEBI:30616"/>
        <dbReference type="ChEBI" id="CHEBI:61560"/>
        <dbReference type="ChEBI" id="CHEBI:73316"/>
        <dbReference type="ChEBI" id="CHEBI:456216"/>
        <dbReference type="EC" id="2.7.4.6"/>
    </reaction>
</comment>
<dbReference type="GO" id="GO:0006183">
    <property type="term" value="P:GTP biosynthetic process"/>
    <property type="evidence" value="ECO:0007669"/>
    <property type="project" value="UniProtKB-UniRule"/>
</dbReference>
<dbReference type="GO" id="GO:0006241">
    <property type="term" value="P:CTP biosynthetic process"/>
    <property type="evidence" value="ECO:0007669"/>
    <property type="project" value="UniProtKB-UniRule"/>
</dbReference>
<evidence type="ECO:0000256" key="7">
    <source>
        <dbReference type="ARBA" id="ARBA00022723"/>
    </source>
</evidence>
<dbReference type="Proteomes" id="UP000245533">
    <property type="component" value="Unassembled WGS sequence"/>
</dbReference>
<dbReference type="EC" id="2.7.4.6" evidence="3 13"/>
<dbReference type="SMART" id="SM00562">
    <property type="entry name" value="NDK"/>
    <property type="match status" value="1"/>
</dbReference>
<evidence type="ECO:0000256" key="3">
    <source>
        <dbReference type="ARBA" id="ARBA00012966"/>
    </source>
</evidence>
<evidence type="ECO:0000256" key="15">
    <source>
        <dbReference type="RuleBase" id="RU004011"/>
    </source>
</evidence>
<keyword evidence="7 13" id="KW-0479">Metal-binding</keyword>
<keyword evidence="10 13" id="KW-0067">ATP-binding</keyword>
<keyword evidence="11 13" id="KW-0460">Magnesium</keyword>
<feature type="binding site" evidence="13 14">
    <location>
        <position position="104"/>
    </location>
    <ligand>
        <name>ATP</name>
        <dbReference type="ChEBI" id="CHEBI:30616"/>
    </ligand>
</feature>
<evidence type="ECO:0000256" key="5">
    <source>
        <dbReference type="ARBA" id="ARBA00022553"/>
    </source>
</evidence>
<dbReference type="NCBIfam" id="NF011113">
    <property type="entry name" value="PRK14541.1"/>
    <property type="match status" value="1"/>
</dbReference>
<evidence type="ECO:0000256" key="9">
    <source>
        <dbReference type="ARBA" id="ARBA00022777"/>
    </source>
</evidence>
<dbReference type="InterPro" id="IPR001564">
    <property type="entry name" value="Nucleoside_diP_kinase"/>
</dbReference>
<comment type="subcellular location">
    <subcellularLocation>
        <location evidence="13">Cytoplasm</location>
    </subcellularLocation>
</comment>
<evidence type="ECO:0000256" key="4">
    <source>
        <dbReference type="ARBA" id="ARBA00017632"/>
    </source>
</evidence>
<comment type="cofactor">
    <cofactor evidence="1 13">
        <name>Mg(2+)</name>
        <dbReference type="ChEBI" id="CHEBI:18420"/>
    </cofactor>
</comment>
<dbReference type="PANTHER" id="PTHR11349">
    <property type="entry name" value="NUCLEOSIDE DIPHOSPHATE KINASE"/>
    <property type="match status" value="1"/>
</dbReference>
<evidence type="ECO:0000256" key="1">
    <source>
        <dbReference type="ARBA" id="ARBA00001946"/>
    </source>
</evidence>
<keyword evidence="19" id="KW-1185">Reference proteome</keyword>
<dbReference type="SUPFAM" id="SSF54919">
    <property type="entry name" value="Nucleoside diphosphate kinase, NDK"/>
    <property type="match status" value="1"/>
</dbReference>
<feature type="binding site" evidence="13 14">
    <location>
        <position position="93"/>
    </location>
    <ligand>
        <name>ATP</name>
        <dbReference type="ChEBI" id="CHEBI:30616"/>
    </ligand>
</feature>
<reference evidence="18 19" key="1">
    <citation type="submission" date="2018-05" db="EMBL/GenBank/DDBJ databases">
        <title>Rhodohalobacter halophilus gen. nov., sp. nov., a moderately halophilic member of the family Balneolaceae.</title>
        <authorList>
            <person name="Liu Z.-W."/>
        </authorList>
    </citation>
    <scope>NUCLEOTIDE SEQUENCE [LARGE SCALE GENOMIC DNA]</scope>
    <source>
        <strain evidence="18 19">8A47</strain>
    </source>
</reference>
<dbReference type="InterPro" id="IPR034907">
    <property type="entry name" value="NDK-like_dom"/>
</dbReference>
<comment type="subunit">
    <text evidence="13">Homotetramer.</text>
</comment>
<dbReference type="AlphaFoldDB" id="A0A316TKL4"/>
<dbReference type="RefSeq" id="WP_109648159.1">
    <property type="nucleotide sequence ID" value="NZ_QGGB01000012.1"/>
</dbReference>
<feature type="binding site" evidence="13 14">
    <location>
        <position position="11"/>
    </location>
    <ligand>
        <name>ATP</name>
        <dbReference type="ChEBI" id="CHEBI:30616"/>
    </ligand>
</feature>
<dbReference type="NCBIfam" id="NF001908">
    <property type="entry name" value="PRK00668.1"/>
    <property type="match status" value="1"/>
</dbReference>
<dbReference type="Gene3D" id="3.30.70.141">
    <property type="entry name" value="Nucleoside diphosphate kinase-like domain"/>
    <property type="match status" value="1"/>
</dbReference>
<evidence type="ECO:0000256" key="8">
    <source>
        <dbReference type="ARBA" id="ARBA00022741"/>
    </source>
</evidence>
<proteinExistence type="inferred from homology"/>
<feature type="binding site" evidence="13 14">
    <location>
        <position position="114"/>
    </location>
    <ligand>
        <name>ATP</name>
        <dbReference type="ChEBI" id="CHEBI:30616"/>
    </ligand>
</feature>
<evidence type="ECO:0000256" key="13">
    <source>
        <dbReference type="HAMAP-Rule" id="MF_00451"/>
    </source>
</evidence>
<protein>
    <recommendedName>
        <fullName evidence="4 13">Nucleoside diphosphate kinase</fullName>
        <shortName evidence="13">NDK</shortName>
        <shortName evidence="13">NDP kinase</shortName>
        <ecNumber evidence="3 13">2.7.4.6</ecNumber>
    </recommendedName>
    <alternativeName>
        <fullName evidence="13">Nucleoside-2-P kinase</fullName>
    </alternativeName>
</protein>
<keyword evidence="5 13" id="KW-0597">Phosphoprotein</keyword>
<dbReference type="InterPro" id="IPR036850">
    <property type="entry name" value="NDK-like_dom_sf"/>
</dbReference>
<dbReference type="Pfam" id="PF00334">
    <property type="entry name" value="NDK"/>
    <property type="match status" value="1"/>
</dbReference>
<feature type="binding site" evidence="13 14">
    <location>
        <position position="87"/>
    </location>
    <ligand>
        <name>ATP</name>
        <dbReference type="ChEBI" id="CHEBI:30616"/>
    </ligand>
</feature>
<gene>
    <name evidence="13" type="primary">ndk</name>
    <name evidence="18" type="ORF">DDZ15_16120</name>
</gene>
<dbReference type="InterPro" id="IPR023005">
    <property type="entry name" value="Nucleoside_diP_kinase_AS"/>
</dbReference>
<name>A0A316TKL4_9BACT</name>
<dbReference type="HAMAP" id="MF_00451">
    <property type="entry name" value="NDP_kinase"/>
    <property type="match status" value="1"/>
</dbReference>
<dbReference type="GO" id="GO:0005524">
    <property type="term" value="F:ATP binding"/>
    <property type="evidence" value="ECO:0007669"/>
    <property type="project" value="UniProtKB-UniRule"/>
</dbReference>
<keyword evidence="8 13" id="KW-0547">Nucleotide-binding</keyword>
<evidence type="ECO:0000313" key="19">
    <source>
        <dbReference type="Proteomes" id="UP000245533"/>
    </source>
</evidence>
<comment type="catalytic activity">
    <reaction evidence="13">
        <text>a ribonucleoside 5'-diphosphate + ATP = a ribonucleoside 5'-triphosphate + ADP</text>
        <dbReference type="Rhea" id="RHEA:18113"/>
        <dbReference type="ChEBI" id="CHEBI:30616"/>
        <dbReference type="ChEBI" id="CHEBI:57930"/>
        <dbReference type="ChEBI" id="CHEBI:61557"/>
        <dbReference type="ChEBI" id="CHEBI:456216"/>
        <dbReference type="EC" id="2.7.4.6"/>
    </reaction>
</comment>
<feature type="binding site" evidence="13 14">
    <location>
        <position position="59"/>
    </location>
    <ligand>
        <name>ATP</name>
        <dbReference type="ChEBI" id="CHEBI:30616"/>
    </ligand>
</feature>
<dbReference type="OrthoDB" id="9801161at2"/>
<evidence type="ECO:0000256" key="10">
    <source>
        <dbReference type="ARBA" id="ARBA00022840"/>
    </source>
</evidence>
<keyword evidence="6 13" id="KW-0808">Transferase</keyword>
<comment type="function">
    <text evidence="13">Major role in the synthesis of nucleoside triphosphates other than ATP. The ATP gamma phosphate is transferred to the NDP beta phosphate via a ping-pong mechanism, using a phosphorylated active-site intermediate.</text>
</comment>
<dbReference type="EMBL" id="QGGB01000012">
    <property type="protein sequence ID" value="PWN05083.1"/>
    <property type="molecule type" value="Genomic_DNA"/>
</dbReference>
<keyword evidence="12 13" id="KW-0546">Nucleotide metabolism</keyword>
<dbReference type="PRINTS" id="PR01243">
    <property type="entry name" value="NUCDPKINASE"/>
</dbReference>
<dbReference type="GO" id="GO:0046872">
    <property type="term" value="F:metal ion binding"/>
    <property type="evidence" value="ECO:0007669"/>
    <property type="project" value="UniProtKB-KW"/>
</dbReference>
<evidence type="ECO:0000256" key="11">
    <source>
        <dbReference type="ARBA" id="ARBA00022842"/>
    </source>
</evidence>
<evidence type="ECO:0000256" key="16">
    <source>
        <dbReference type="RuleBase" id="RU004013"/>
    </source>
</evidence>
<comment type="caution">
    <text evidence="18">The sequence shown here is derived from an EMBL/GenBank/DDBJ whole genome shotgun (WGS) entry which is preliminary data.</text>
</comment>
<dbReference type="GO" id="GO:0005737">
    <property type="term" value="C:cytoplasm"/>
    <property type="evidence" value="ECO:0007669"/>
    <property type="project" value="UniProtKB-SubCell"/>
</dbReference>
<organism evidence="18 19">
    <name type="scientific">Rhodohalobacter mucosus</name>
    <dbReference type="NCBI Taxonomy" id="2079485"/>
    <lineage>
        <taxon>Bacteria</taxon>
        <taxon>Pseudomonadati</taxon>
        <taxon>Balneolota</taxon>
        <taxon>Balneolia</taxon>
        <taxon>Balneolales</taxon>
        <taxon>Balneolaceae</taxon>
        <taxon>Rhodohalobacter</taxon>
    </lineage>
</organism>
<feature type="domain" description="Nucleoside diphosphate kinase-like" evidence="17">
    <location>
        <begin position="3"/>
        <end position="140"/>
    </location>
</feature>
<dbReference type="PROSITE" id="PS51374">
    <property type="entry name" value="NDPK_LIKE"/>
    <property type="match status" value="1"/>
</dbReference>
<accession>A0A316TKL4</accession>
<feature type="active site" description="Pros-phosphohistidine intermediate" evidence="13 14">
    <location>
        <position position="117"/>
    </location>
</feature>
<evidence type="ECO:0000256" key="12">
    <source>
        <dbReference type="ARBA" id="ARBA00023080"/>
    </source>
</evidence>
<sequence>MAAERTLTILKPDCVKKNLIGEVTRRIQEAGFKIVAMKMVRLTSDTAGGFYAVHRERPFFGELVEFMSSGPCVPMVLEKENAVADFRTLIGATNPAEADEGTIRADFADSVGENIVHGSDSVENGKIESAYFFSESEVVANKA</sequence>
<dbReference type="CDD" id="cd04413">
    <property type="entry name" value="NDPk_I"/>
    <property type="match status" value="1"/>
</dbReference>
<evidence type="ECO:0000256" key="14">
    <source>
        <dbReference type="PROSITE-ProRule" id="PRU00706"/>
    </source>
</evidence>
<evidence type="ECO:0000313" key="18">
    <source>
        <dbReference type="EMBL" id="PWN05083.1"/>
    </source>
</evidence>
<comment type="similarity">
    <text evidence="2 13 14 15">Belongs to the NDK family.</text>
</comment>
<dbReference type="GO" id="GO:0006228">
    <property type="term" value="P:UTP biosynthetic process"/>
    <property type="evidence" value="ECO:0007669"/>
    <property type="project" value="UniProtKB-UniRule"/>
</dbReference>
<keyword evidence="13" id="KW-0963">Cytoplasm</keyword>
<dbReference type="FunFam" id="3.30.70.141:FF:000003">
    <property type="entry name" value="Nucleoside diphosphate kinase"/>
    <property type="match status" value="1"/>
</dbReference>
<evidence type="ECO:0000256" key="6">
    <source>
        <dbReference type="ARBA" id="ARBA00022679"/>
    </source>
</evidence>